<reference evidence="10 11" key="1">
    <citation type="submission" date="2020-08" db="EMBL/GenBank/DDBJ databases">
        <title>Genomic Encyclopedia of Type Strains, Phase IV (KMG-IV): sequencing the most valuable type-strain genomes for metagenomic binning, comparative biology and taxonomic classification.</title>
        <authorList>
            <person name="Goeker M."/>
        </authorList>
    </citation>
    <scope>NUCLEOTIDE SEQUENCE [LARGE SCALE GENOMIC DNA]</scope>
    <source>
        <strain evidence="10 11">DSM 11805</strain>
    </source>
</reference>
<dbReference type="Gene3D" id="6.10.340.10">
    <property type="match status" value="1"/>
</dbReference>
<proteinExistence type="predicted"/>
<evidence type="ECO:0000313" key="11">
    <source>
        <dbReference type="Proteomes" id="UP000572212"/>
    </source>
</evidence>
<evidence type="ECO:0000256" key="2">
    <source>
        <dbReference type="ARBA" id="ARBA00022475"/>
    </source>
</evidence>
<evidence type="ECO:0000256" key="5">
    <source>
        <dbReference type="ARBA" id="ARBA00022777"/>
    </source>
</evidence>
<dbReference type="AlphaFoldDB" id="A0A841RL74"/>
<evidence type="ECO:0000313" key="10">
    <source>
        <dbReference type="EMBL" id="MBB6513511.1"/>
    </source>
</evidence>
<dbReference type="PANTHER" id="PTHR34220:SF7">
    <property type="entry name" value="SENSOR HISTIDINE KINASE YPDA"/>
    <property type="match status" value="1"/>
</dbReference>
<comment type="subcellular location">
    <subcellularLocation>
        <location evidence="1">Cell membrane</location>
        <topology evidence="1">Multi-pass membrane protein</topology>
    </subcellularLocation>
</comment>
<dbReference type="Pfam" id="PF00672">
    <property type="entry name" value="HAMP"/>
    <property type="match status" value="1"/>
</dbReference>
<dbReference type="InterPro" id="IPR003660">
    <property type="entry name" value="HAMP_dom"/>
</dbReference>
<keyword evidence="8" id="KW-1133">Transmembrane helix</keyword>
<sequence>MPVLIVGGYLTNELRKVAIKEAEEQQSANLERVKDRLMELFVVPIELSNHVMVDYRLENIINQEYESVYQVVDEYWKYQTLRDYVRMYNTEISNLRFYTDNSTLLNNWEIIPLTEEIAKEHWYKQAIANPGSLNWQYIEDETKNNQHFLSLVRRIDFTPFHTSGVLVVNVNPNTLHTIVSQETSLVMLVDDNQNIISSNNNNQIGKKLNKYIQLKEVLAGKIGSFQELNGGDARRVYVQEVPLQNTNNQLRIISVVDEDKIISNAKYFGEMGIILISITISFALIIIYIVSRLLSSRLVFLSKKIKEVSQGNFNVRTIIDGEDEIGILSRHLDSMIRNTKELINKVNKTNQQKSLLERRQSEMKFKMLASQINPHFLFNSLESLRMEAHSLGAEELANTIKSLGKFIRNNLEVTSEQITLEQELELVKLYLEIQKFRFDNRLRYVFRVDPDSLETLIPPLIIQPLVENSVIHGLEGLMEGGIVEVKIELNQHILDVKVTDNGVGMDEQTLAKIQTMMNEEDEEKVTRLGLRNIHQRLQIIYGNKSGLRISSKQGEGTSISFSVKVGGESIV</sequence>
<dbReference type="PANTHER" id="PTHR34220">
    <property type="entry name" value="SENSOR HISTIDINE KINASE YPDA"/>
    <property type="match status" value="1"/>
</dbReference>
<keyword evidence="3" id="KW-0597">Phosphoprotein</keyword>
<dbReference type="InterPro" id="IPR050640">
    <property type="entry name" value="Bact_2-comp_sensor_kinase"/>
</dbReference>
<keyword evidence="6 8" id="KW-0472">Membrane</keyword>
<dbReference type="EMBL" id="JACHON010000013">
    <property type="protein sequence ID" value="MBB6513511.1"/>
    <property type="molecule type" value="Genomic_DNA"/>
</dbReference>
<dbReference type="GO" id="GO:0000155">
    <property type="term" value="F:phosphorelay sensor kinase activity"/>
    <property type="evidence" value="ECO:0007669"/>
    <property type="project" value="InterPro"/>
</dbReference>
<evidence type="ECO:0000256" key="6">
    <source>
        <dbReference type="ARBA" id="ARBA00023136"/>
    </source>
</evidence>
<accession>A0A841RL74</accession>
<name>A0A841RL74_9BACI</name>
<dbReference type="SMART" id="SM00304">
    <property type="entry name" value="HAMP"/>
    <property type="match status" value="1"/>
</dbReference>
<dbReference type="SUPFAM" id="SSF55874">
    <property type="entry name" value="ATPase domain of HSP90 chaperone/DNA topoisomerase II/histidine kinase"/>
    <property type="match status" value="1"/>
</dbReference>
<keyword evidence="8" id="KW-0812">Transmembrane</keyword>
<keyword evidence="5 10" id="KW-0418">Kinase</keyword>
<keyword evidence="7" id="KW-0175">Coiled coil</keyword>
<dbReference type="InterPro" id="IPR036890">
    <property type="entry name" value="HATPase_C_sf"/>
</dbReference>
<dbReference type="RefSeq" id="WP_184248826.1">
    <property type="nucleotide sequence ID" value="NZ_BAAACU010000005.1"/>
</dbReference>
<dbReference type="CDD" id="cd06225">
    <property type="entry name" value="HAMP"/>
    <property type="match status" value="1"/>
</dbReference>
<evidence type="ECO:0000256" key="8">
    <source>
        <dbReference type="SAM" id="Phobius"/>
    </source>
</evidence>
<dbReference type="EC" id="2.7.13.3" evidence="10"/>
<gene>
    <name evidence="10" type="ORF">GGQ92_002323</name>
</gene>
<keyword evidence="11" id="KW-1185">Reference proteome</keyword>
<dbReference type="Gene3D" id="3.30.565.10">
    <property type="entry name" value="Histidine kinase-like ATPase, C-terminal domain"/>
    <property type="match status" value="1"/>
</dbReference>
<dbReference type="InterPro" id="IPR003594">
    <property type="entry name" value="HATPase_dom"/>
</dbReference>
<comment type="caution">
    <text evidence="10">The sequence shown here is derived from an EMBL/GenBank/DDBJ whole genome shotgun (WGS) entry which is preliminary data.</text>
</comment>
<dbReference type="Pfam" id="PF02518">
    <property type="entry name" value="HATPase_c"/>
    <property type="match status" value="1"/>
</dbReference>
<dbReference type="SUPFAM" id="SSF158472">
    <property type="entry name" value="HAMP domain-like"/>
    <property type="match status" value="1"/>
</dbReference>
<evidence type="ECO:0000259" key="9">
    <source>
        <dbReference type="PROSITE" id="PS50885"/>
    </source>
</evidence>
<dbReference type="GO" id="GO:0005886">
    <property type="term" value="C:plasma membrane"/>
    <property type="evidence" value="ECO:0007669"/>
    <property type="project" value="UniProtKB-SubCell"/>
</dbReference>
<feature type="coiled-coil region" evidence="7">
    <location>
        <begin position="332"/>
        <end position="359"/>
    </location>
</feature>
<dbReference type="PROSITE" id="PS50885">
    <property type="entry name" value="HAMP"/>
    <property type="match status" value="1"/>
</dbReference>
<feature type="transmembrane region" description="Helical" evidence="8">
    <location>
        <begin position="271"/>
        <end position="294"/>
    </location>
</feature>
<protein>
    <submittedName>
        <fullName evidence="10">Two-component system sensor histidine kinase YesM</fullName>
        <ecNumber evidence="10">2.7.13.3</ecNumber>
    </submittedName>
</protein>
<dbReference type="Proteomes" id="UP000572212">
    <property type="component" value="Unassembled WGS sequence"/>
</dbReference>
<evidence type="ECO:0000256" key="4">
    <source>
        <dbReference type="ARBA" id="ARBA00022679"/>
    </source>
</evidence>
<evidence type="ECO:0000256" key="7">
    <source>
        <dbReference type="SAM" id="Coils"/>
    </source>
</evidence>
<evidence type="ECO:0000256" key="1">
    <source>
        <dbReference type="ARBA" id="ARBA00004651"/>
    </source>
</evidence>
<dbReference type="Pfam" id="PF06580">
    <property type="entry name" value="His_kinase"/>
    <property type="match status" value="1"/>
</dbReference>
<keyword evidence="2" id="KW-1003">Cell membrane</keyword>
<keyword evidence="4 10" id="KW-0808">Transferase</keyword>
<dbReference type="Gene3D" id="3.30.450.20">
    <property type="entry name" value="PAS domain"/>
    <property type="match status" value="2"/>
</dbReference>
<dbReference type="InterPro" id="IPR010559">
    <property type="entry name" value="Sig_transdc_His_kin_internal"/>
</dbReference>
<evidence type="ECO:0000256" key="3">
    <source>
        <dbReference type="ARBA" id="ARBA00022553"/>
    </source>
</evidence>
<organism evidence="10 11">
    <name type="scientific">Gracilibacillus halotolerans</name>
    <dbReference type="NCBI Taxonomy" id="74386"/>
    <lineage>
        <taxon>Bacteria</taxon>
        <taxon>Bacillati</taxon>
        <taxon>Bacillota</taxon>
        <taxon>Bacilli</taxon>
        <taxon>Bacillales</taxon>
        <taxon>Bacillaceae</taxon>
        <taxon>Gracilibacillus</taxon>
    </lineage>
</organism>
<feature type="domain" description="HAMP" evidence="9">
    <location>
        <begin position="292"/>
        <end position="344"/>
    </location>
</feature>